<accession>A0A1Q5ZVG1</accession>
<evidence type="ECO:0000313" key="2">
    <source>
        <dbReference type="Proteomes" id="UP000186720"/>
    </source>
</evidence>
<comment type="caution">
    <text evidence="1">The sequence shown here is derived from an EMBL/GenBank/DDBJ whole genome shotgun (WGS) entry which is preliminary data.</text>
</comment>
<dbReference type="Proteomes" id="UP000186720">
    <property type="component" value="Unassembled WGS sequence"/>
</dbReference>
<gene>
    <name evidence="1" type="ORF">RG47T_1186</name>
</gene>
<reference evidence="1 2" key="1">
    <citation type="submission" date="2016-11" db="EMBL/GenBank/DDBJ databases">
        <title>Whole Genome Sequencing of Mucilaginibacter polytrichastri RG4-7(T) isolated from the moss sample.</title>
        <authorList>
            <person name="Li Y."/>
        </authorList>
    </citation>
    <scope>NUCLEOTIDE SEQUENCE [LARGE SCALE GENOMIC DNA]</scope>
    <source>
        <strain evidence="1 2">RG4-7</strain>
    </source>
</reference>
<name>A0A1Q5ZVG1_9SPHI</name>
<dbReference type="STRING" id="1302689.RG47T_1186"/>
<organism evidence="1 2">
    <name type="scientific">Mucilaginibacter polytrichastri</name>
    <dbReference type="NCBI Taxonomy" id="1302689"/>
    <lineage>
        <taxon>Bacteria</taxon>
        <taxon>Pseudomonadati</taxon>
        <taxon>Bacteroidota</taxon>
        <taxon>Sphingobacteriia</taxon>
        <taxon>Sphingobacteriales</taxon>
        <taxon>Sphingobacteriaceae</taxon>
        <taxon>Mucilaginibacter</taxon>
    </lineage>
</organism>
<dbReference type="AlphaFoldDB" id="A0A1Q5ZVG1"/>
<evidence type="ECO:0000313" key="1">
    <source>
        <dbReference type="EMBL" id="OKS85740.1"/>
    </source>
</evidence>
<dbReference type="EMBL" id="MPPL01000001">
    <property type="protein sequence ID" value="OKS85740.1"/>
    <property type="molecule type" value="Genomic_DNA"/>
</dbReference>
<keyword evidence="2" id="KW-1185">Reference proteome</keyword>
<sequence>MPCNLSSLPKSAQKDNHMKIVVNTGSIILPKNTKQWKLHQNIGKWACDLNRLQDAQEVQNNRAQSAPLGQLPMVF</sequence>
<protein>
    <submittedName>
        <fullName evidence="1">Uncharacterized protein</fullName>
    </submittedName>
</protein>
<proteinExistence type="predicted"/>